<sequence>MLSPYNHSNPYYGYPAFVPSTSLDPSGIPRPHYHRRRKRDLVRTLTYLAVLRFLALHRSARAKLGGALQGVLKVLGLGRGEGGAERRKVHWDESGDVQGKQATSTTSSATPTRLALDQLLPLFLLFLLLRTPDLPSKLRFVLRAIFLRLPVRVLSALVDTLATVLARVRRVGGAGVGRTRKRDVLRRAVGEVGRKAVEWSEGGGVKGG</sequence>
<comment type="caution">
    <text evidence="2">The sequence shown here is derived from an EMBL/GenBank/DDBJ whole genome shotgun (WGS) entry which is preliminary data.</text>
</comment>
<dbReference type="Proteomes" id="UP000193467">
    <property type="component" value="Unassembled WGS sequence"/>
</dbReference>
<proteinExistence type="predicted"/>
<dbReference type="AlphaFoldDB" id="A0A1Y2CNW1"/>
<accession>A0A1Y2CNW1</accession>
<evidence type="ECO:0000313" key="2">
    <source>
        <dbReference type="EMBL" id="ORY48005.1"/>
    </source>
</evidence>
<dbReference type="InParanoid" id="A0A1Y2CNW1"/>
<protein>
    <submittedName>
        <fullName evidence="2">Uncharacterized protein</fullName>
    </submittedName>
</protein>
<dbReference type="OrthoDB" id="75724at2759"/>
<organism evidence="2 3">
    <name type="scientific">Leucosporidium creatinivorum</name>
    <dbReference type="NCBI Taxonomy" id="106004"/>
    <lineage>
        <taxon>Eukaryota</taxon>
        <taxon>Fungi</taxon>
        <taxon>Dikarya</taxon>
        <taxon>Basidiomycota</taxon>
        <taxon>Pucciniomycotina</taxon>
        <taxon>Microbotryomycetes</taxon>
        <taxon>Leucosporidiales</taxon>
        <taxon>Leucosporidium</taxon>
    </lineage>
</organism>
<reference evidence="2 3" key="1">
    <citation type="submission" date="2016-07" db="EMBL/GenBank/DDBJ databases">
        <title>Pervasive Adenine N6-methylation of Active Genes in Fungi.</title>
        <authorList>
            <consortium name="DOE Joint Genome Institute"/>
            <person name="Mondo S.J."/>
            <person name="Dannebaum R.O."/>
            <person name="Kuo R.C."/>
            <person name="Labutti K."/>
            <person name="Haridas S."/>
            <person name="Kuo A."/>
            <person name="Salamov A."/>
            <person name="Ahrendt S.R."/>
            <person name="Lipzen A."/>
            <person name="Sullivan W."/>
            <person name="Andreopoulos W.B."/>
            <person name="Clum A."/>
            <person name="Lindquist E."/>
            <person name="Daum C."/>
            <person name="Ramamoorthy G.K."/>
            <person name="Gryganskyi A."/>
            <person name="Culley D."/>
            <person name="Magnuson J.K."/>
            <person name="James T.Y."/>
            <person name="O'Malley M.A."/>
            <person name="Stajich J.E."/>
            <person name="Spatafora J.W."/>
            <person name="Visel A."/>
            <person name="Grigoriev I.V."/>
        </authorList>
    </citation>
    <scope>NUCLEOTIDE SEQUENCE [LARGE SCALE GENOMIC DNA]</scope>
    <source>
        <strain evidence="2 3">62-1032</strain>
    </source>
</reference>
<dbReference type="EMBL" id="MCGR01000115">
    <property type="protein sequence ID" value="ORY48005.1"/>
    <property type="molecule type" value="Genomic_DNA"/>
</dbReference>
<name>A0A1Y2CNW1_9BASI</name>
<evidence type="ECO:0000313" key="3">
    <source>
        <dbReference type="Proteomes" id="UP000193467"/>
    </source>
</evidence>
<gene>
    <name evidence="2" type="ORF">BCR35DRAFT_336139</name>
</gene>
<keyword evidence="3" id="KW-1185">Reference proteome</keyword>
<evidence type="ECO:0000256" key="1">
    <source>
        <dbReference type="SAM" id="MobiDB-lite"/>
    </source>
</evidence>
<dbReference type="STRING" id="106004.A0A1Y2CNW1"/>
<feature type="region of interest" description="Disordered" evidence="1">
    <location>
        <begin position="86"/>
        <end position="110"/>
    </location>
</feature>